<proteinExistence type="predicted"/>
<gene>
    <name evidence="2" type="ORF">CAEBREN_31211</name>
</gene>
<name>G0M8B1_CAEBE</name>
<dbReference type="AlphaFoldDB" id="G0M8B1"/>
<accession>G0M8B1</accession>
<evidence type="ECO:0000313" key="2">
    <source>
        <dbReference type="EMBL" id="EGT29926.1"/>
    </source>
</evidence>
<feature type="compositionally biased region" description="Basic and acidic residues" evidence="1">
    <location>
        <begin position="18"/>
        <end position="27"/>
    </location>
</feature>
<feature type="region of interest" description="Disordered" evidence="1">
    <location>
        <begin position="14"/>
        <end position="92"/>
    </location>
</feature>
<dbReference type="Proteomes" id="UP000008068">
    <property type="component" value="Unassembled WGS sequence"/>
</dbReference>
<protein>
    <recommendedName>
        <fullName evidence="4">C2H2-type domain-containing protein</fullName>
    </recommendedName>
</protein>
<keyword evidence="3" id="KW-1185">Reference proteome</keyword>
<dbReference type="Gene3D" id="3.30.160.60">
    <property type="entry name" value="Classic Zinc Finger"/>
    <property type="match status" value="1"/>
</dbReference>
<dbReference type="EMBL" id="GL379786">
    <property type="protein sequence ID" value="EGT29926.1"/>
    <property type="molecule type" value="Genomic_DNA"/>
</dbReference>
<evidence type="ECO:0000313" key="3">
    <source>
        <dbReference type="Proteomes" id="UP000008068"/>
    </source>
</evidence>
<dbReference type="STRING" id="135651.G0M8B1"/>
<evidence type="ECO:0000256" key="1">
    <source>
        <dbReference type="SAM" id="MobiDB-lite"/>
    </source>
</evidence>
<dbReference type="eggNOG" id="KOG1721">
    <property type="taxonomic scope" value="Eukaryota"/>
</dbReference>
<dbReference type="HOGENOM" id="CLU_1705783_0_0_1"/>
<sequence length="154" mass="17370">MPISFPLAFIYSQTQPFAEKHESEHSRSSSGEMSNSQTIEWGDGLLSSTPSPRSTPPSDPTPSPDSEELEPISLAEITNTLGKTEPGSKGQKTVHVCPHCNFTTCMSQHMKSHLEAHERHQGQMYQCDICKMQFSQKVSTLWIRRFQGLKQDRY</sequence>
<dbReference type="OrthoDB" id="5576026at2759"/>
<organism evidence="3">
    <name type="scientific">Caenorhabditis brenneri</name>
    <name type="common">Nematode worm</name>
    <dbReference type="NCBI Taxonomy" id="135651"/>
    <lineage>
        <taxon>Eukaryota</taxon>
        <taxon>Metazoa</taxon>
        <taxon>Ecdysozoa</taxon>
        <taxon>Nematoda</taxon>
        <taxon>Chromadorea</taxon>
        <taxon>Rhabditida</taxon>
        <taxon>Rhabditina</taxon>
        <taxon>Rhabditomorpha</taxon>
        <taxon>Rhabditoidea</taxon>
        <taxon>Rhabditidae</taxon>
        <taxon>Peloderinae</taxon>
        <taxon>Caenorhabditis</taxon>
    </lineage>
</organism>
<feature type="compositionally biased region" description="Pro residues" evidence="1">
    <location>
        <begin position="53"/>
        <end position="63"/>
    </location>
</feature>
<reference evidence="3" key="1">
    <citation type="submission" date="2011-07" db="EMBL/GenBank/DDBJ databases">
        <authorList>
            <consortium name="Caenorhabditis brenneri Sequencing and Analysis Consortium"/>
            <person name="Wilson R.K."/>
        </authorList>
    </citation>
    <scope>NUCLEOTIDE SEQUENCE [LARGE SCALE GENOMIC DNA]</scope>
    <source>
        <strain evidence="3">PB2801</strain>
    </source>
</reference>
<evidence type="ECO:0008006" key="4">
    <source>
        <dbReference type="Google" id="ProtNLM"/>
    </source>
</evidence>
<dbReference type="InParanoid" id="G0M8B1"/>